<evidence type="ECO:0000256" key="1">
    <source>
        <dbReference type="SAM" id="MobiDB-lite"/>
    </source>
</evidence>
<gene>
    <name evidence="2" type="ORF">ETH_00035855</name>
</gene>
<sequence>RSWPTSYKSYLLQTESTRRLKTAPPPAKALKSSTAPGANETKRLISFGFWCVWELFAWRFTRCVAAAAALLLWDRLPWDRLPWDRLPWDRLPWDRLPWDRLHPTVHFSRPSEGPTRPASPSGRQQLAAATRSSPTSSSPAPQRRPKLLLPRGPTPSLRVYLQLSSSAPGAPTALMLCFPRRPQLA</sequence>
<feature type="region of interest" description="Disordered" evidence="1">
    <location>
        <begin position="106"/>
        <end position="153"/>
    </location>
</feature>
<dbReference type="AlphaFoldDB" id="U6L2Y0"/>
<dbReference type="EMBL" id="HG677603">
    <property type="protein sequence ID" value="CDJ44767.1"/>
    <property type="molecule type" value="Genomic_DNA"/>
</dbReference>
<dbReference type="GeneID" id="25256212"/>
<accession>U6L2Y0</accession>
<dbReference type="RefSeq" id="XP_013235515.1">
    <property type="nucleotide sequence ID" value="XM_013380061.1"/>
</dbReference>
<proteinExistence type="predicted"/>
<name>U6L2Y0_EIMTE</name>
<organism evidence="2 3">
    <name type="scientific">Eimeria tenella</name>
    <name type="common">Coccidian parasite</name>
    <dbReference type="NCBI Taxonomy" id="5802"/>
    <lineage>
        <taxon>Eukaryota</taxon>
        <taxon>Sar</taxon>
        <taxon>Alveolata</taxon>
        <taxon>Apicomplexa</taxon>
        <taxon>Conoidasida</taxon>
        <taxon>Coccidia</taxon>
        <taxon>Eucoccidiorida</taxon>
        <taxon>Eimeriorina</taxon>
        <taxon>Eimeriidae</taxon>
        <taxon>Eimeria</taxon>
    </lineage>
</organism>
<evidence type="ECO:0000313" key="2">
    <source>
        <dbReference type="EMBL" id="CDJ44767.1"/>
    </source>
</evidence>
<feature type="non-terminal residue" evidence="2">
    <location>
        <position position="1"/>
    </location>
</feature>
<keyword evidence="3" id="KW-1185">Reference proteome</keyword>
<dbReference type="VEuPathDB" id="ToxoDB:ETH_00035855"/>
<feature type="non-terminal residue" evidence="2">
    <location>
        <position position="185"/>
    </location>
</feature>
<dbReference type="Proteomes" id="UP000030747">
    <property type="component" value="Unassembled WGS sequence"/>
</dbReference>
<evidence type="ECO:0000313" key="3">
    <source>
        <dbReference type="Proteomes" id="UP000030747"/>
    </source>
</evidence>
<feature type="compositionally biased region" description="Low complexity" evidence="1">
    <location>
        <begin position="127"/>
        <end position="141"/>
    </location>
</feature>
<protein>
    <submittedName>
        <fullName evidence="2">Uncharacterized protein</fullName>
    </submittedName>
</protein>
<reference evidence="2" key="1">
    <citation type="submission" date="2013-10" db="EMBL/GenBank/DDBJ databases">
        <title>Genomic analysis of the causative agents of coccidiosis in chickens.</title>
        <authorList>
            <person name="Reid A.J."/>
            <person name="Blake D."/>
            <person name="Billington K."/>
            <person name="Browne H."/>
            <person name="Dunn M."/>
            <person name="Hung S."/>
            <person name="Kawahara F."/>
            <person name="Miranda-Saavedra D."/>
            <person name="Mourier T."/>
            <person name="Nagra H."/>
            <person name="Otto T.D."/>
            <person name="Rawlings N."/>
            <person name="Sanchez A."/>
            <person name="Sanders M."/>
            <person name="Subramaniam C."/>
            <person name="Tay Y."/>
            <person name="Dear P."/>
            <person name="Doerig C."/>
            <person name="Gruber A."/>
            <person name="Parkinson J."/>
            <person name="Shirley M."/>
            <person name="Wan K.L."/>
            <person name="Berriman M."/>
            <person name="Tomley F."/>
            <person name="Pain A."/>
        </authorList>
    </citation>
    <scope>NUCLEOTIDE SEQUENCE [LARGE SCALE GENOMIC DNA]</scope>
    <source>
        <strain evidence="2">Houghton</strain>
    </source>
</reference>
<reference evidence="2" key="2">
    <citation type="submission" date="2013-10" db="EMBL/GenBank/DDBJ databases">
        <authorList>
            <person name="Aslett M."/>
        </authorList>
    </citation>
    <scope>NUCLEOTIDE SEQUENCE [LARGE SCALE GENOMIC DNA]</scope>
    <source>
        <strain evidence="2">Houghton</strain>
    </source>
</reference>